<protein>
    <recommendedName>
        <fullName evidence="6">Maltokinase N-terminal cap domain-containing protein</fullName>
    </recommendedName>
</protein>
<evidence type="ECO:0000313" key="8">
    <source>
        <dbReference type="Proteomes" id="UP000578112"/>
    </source>
</evidence>
<dbReference type="Gene3D" id="1.25.40.10">
    <property type="entry name" value="Tetratricopeptide repeat domain"/>
    <property type="match status" value="2"/>
</dbReference>
<dbReference type="InterPro" id="IPR053137">
    <property type="entry name" value="NLR-like"/>
</dbReference>
<dbReference type="PANTHER" id="PTHR46082:SF6">
    <property type="entry name" value="AAA+ ATPASE DOMAIN-CONTAINING PROTEIN-RELATED"/>
    <property type="match status" value="1"/>
</dbReference>
<dbReference type="Pfam" id="PF18085">
    <property type="entry name" value="Mak_N_cap"/>
    <property type="match status" value="1"/>
</dbReference>
<feature type="region of interest" description="Disordered" evidence="5">
    <location>
        <begin position="280"/>
        <end position="301"/>
    </location>
</feature>
<keyword evidence="4" id="KW-0067">ATP-binding</keyword>
<dbReference type="PANTHER" id="PTHR46082">
    <property type="entry name" value="ATP/GTP-BINDING PROTEIN-RELATED"/>
    <property type="match status" value="1"/>
</dbReference>
<organism evidence="7 8">
    <name type="scientific">Actinoplanes digitatis</name>
    <dbReference type="NCBI Taxonomy" id="1868"/>
    <lineage>
        <taxon>Bacteria</taxon>
        <taxon>Bacillati</taxon>
        <taxon>Actinomycetota</taxon>
        <taxon>Actinomycetes</taxon>
        <taxon>Micromonosporales</taxon>
        <taxon>Micromonosporaceae</taxon>
        <taxon>Actinoplanes</taxon>
    </lineage>
</organism>
<feature type="domain" description="Maltokinase N-terminal cap" evidence="6">
    <location>
        <begin position="328"/>
        <end position="411"/>
    </location>
</feature>
<proteinExistence type="predicted"/>
<evidence type="ECO:0000256" key="4">
    <source>
        <dbReference type="ARBA" id="ARBA00022840"/>
    </source>
</evidence>
<keyword evidence="3" id="KW-0418">Kinase</keyword>
<dbReference type="Proteomes" id="UP000578112">
    <property type="component" value="Unassembled WGS sequence"/>
</dbReference>
<dbReference type="NCBIfam" id="NF047744">
    <property type="entry name" value="CG0192_rel"/>
    <property type="match status" value="1"/>
</dbReference>
<reference evidence="7 8" key="1">
    <citation type="submission" date="2020-08" db="EMBL/GenBank/DDBJ databases">
        <title>Sequencing the genomes of 1000 actinobacteria strains.</title>
        <authorList>
            <person name="Klenk H.-P."/>
        </authorList>
    </citation>
    <scope>NUCLEOTIDE SEQUENCE [LARGE SCALE GENOMIC DNA]</scope>
    <source>
        <strain evidence="7 8">DSM 43149</strain>
    </source>
</reference>
<evidence type="ECO:0000256" key="5">
    <source>
        <dbReference type="SAM" id="MobiDB-lite"/>
    </source>
</evidence>
<evidence type="ECO:0000256" key="1">
    <source>
        <dbReference type="ARBA" id="ARBA00022679"/>
    </source>
</evidence>
<dbReference type="GO" id="GO:0005524">
    <property type="term" value="F:ATP binding"/>
    <property type="evidence" value="ECO:0007669"/>
    <property type="project" value="UniProtKB-KW"/>
</dbReference>
<evidence type="ECO:0000259" key="6">
    <source>
        <dbReference type="Pfam" id="PF18085"/>
    </source>
</evidence>
<dbReference type="Pfam" id="PF13374">
    <property type="entry name" value="TPR_10"/>
    <property type="match status" value="3"/>
</dbReference>
<feature type="compositionally biased region" description="Basic and acidic residues" evidence="5">
    <location>
        <begin position="287"/>
        <end position="301"/>
    </location>
</feature>
<dbReference type="InterPro" id="IPR011990">
    <property type="entry name" value="TPR-like_helical_dom_sf"/>
</dbReference>
<sequence length="493" mass="52170">MYGAAGIFHGPVTVGGRSPVAWPLRVGVVPPPAAGRQARPADEELVAAARDHYQRLCATSIAVLGPDHRDTLTCRLHLANGQGQAGDVGGAATAFEHLLADCLRVLGPDRPETLAARHNLAFWRAAAGDPAGAADAFEQVLTDRLRLLGSDDPDTLNARHNIAFWRGEAGDAAGAADAFELLLPDYVRVLGADHPDTLLTRGNLARRRGEAGAVAAFELLLADYVRVLGPDHPDTLSARHNLAGLRGDAGDAVGAVAALELLLADCLRVFGPDHPDTRTCRGSLARRQADAGSDRPRRTAESVHYDPRMALLYRAELKPSKLELVAAWLPGRPWFEGPATAAIERVAAYRFDDPAGEVGIETLLVRFGDGPIHQVPLTYRGAPLDDGGDWLVGTMEHSVLGRRWVYDALGDPVYLAALAGAFAGEPQAEEFIEVDGELELRAPSMAITGSGAVPEGRAATVVRRLGDDATAAGATLTGTWDGRTAPTLLAYAE</sequence>
<evidence type="ECO:0000313" key="7">
    <source>
        <dbReference type="EMBL" id="MBB4765311.1"/>
    </source>
</evidence>
<dbReference type="InterPro" id="IPR040999">
    <property type="entry name" value="Mak_N_cap"/>
</dbReference>
<evidence type="ECO:0000256" key="2">
    <source>
        <dbReference type="ARBA" id="ARBA00022741"/>
    </source>
</evidence>
<dbReference type="GO" id="GO:0016301">
    <property type="term" value="F:kinase activity"/>
    <property type="evidence" value="ECO:0007669"/>
    <property type="project" value="UniProtKB-KW"/>
</dbReference>
<evidence type="ECO:0000256" key="3">
    <source>
        <dbReference type="ARBA" id="ARBA00022777"/>
    </source>
</evidence>
<gene>
    <name evidence="7" type="ORF">BJ971_005867</name>
</gene>
<dbReference type="EMBL" id="JACHNH010000001">
    <property type="protein sequence ID" value="MBB4765311.1"/>
    <property type="molecule type" value="Genomic_DNA"/>
</dbReference>
<keyword evidence="2" id="KW-0547">Nucleotide-binding</keyword>
<name>A0A7W7I2L8_9ACTN</name>
<dbReference type="SUPFAM" id="SSF48452">
    <property type="entry name" value="TPR-like"/>
    <property type="match status" value="2"/>
</dbReference>
<dbReference type="AlphaFoldDB" id="A0A7W7I2L8"/>
<dbReference type="RefSeq" id="WP_203709379.1">
    <property type="nucleotide sequence ID" value="NZ_BOMK01000035.1"/>
</dbReference>
<comment type="caution">
    <text evidence="7">The sequence shown here is derived from an EMBL/GenBank/DDBJ whole genome shotgun (WGS) entry which is preliminary data.</text>
</comment>
<dbReference type="Pfam" id="PF13424">
    <property type="entry name" value="TPR_12"/>
    <property type="match status" value="1"/>
</dbReference>
<accession>A0A7W7I2L8</accession>
<keyword evidence="1" id="KW-0808">Transferase</keyword>
<keyword evidence="8" id="KW-1185">Reference proteome</keyword>